<feature type="compositionally biased region" description="Basic and acidic residues" evidence="13">
    <location>
        <begin position="460"/>
        <end position="475"/>
    </location>
</feature>
<evidence type="ECO:0000256" key="1">
    <source>
        <dbReference type="ARBA" id="ARBA00004308"/>
    </source>
</evidence>
<evidence type="ECO:0000256" key="9">
    <source>
        <dbReference type="ARBA" id="ARBA00051245"/>
    </source>
</evidence>
<keyword evidence="2 12" id="KW-0808">Transferase</keyword>
<feature type="domain" description="Protein kinase" evidence="15">
    <location>
        <begin position="137"/>
        <end position="404"/>
    </location>
</feature>
<proteinExistence type="inferred from homology"/>
<dbReference type="InterPro" id="IPR020635">
    <property type="entry name" value="Tyr_kinase_cat_dom"/>
</dbReference>
<feature type="compositionally biased region" description="Basic residues" evidence="13">
    <location>
        <begin position="432"/>
        <end position="459"/>
    </location>
</feature>
<dbReference type="PANTHER" id="PTHR24418">
    <property type="entry name" value="TYROSINE-PROTEIN KINASE"/>
    <property type="match status" value="1"/>
</dbReference>
<dbReference type="GO" id="GO:0004714">
    <property type="term" value="F:transmembrane receptor protein tyrosine kinase activity"/>
    <property type="evidence" value="ECO:0007669"/>
    <property type="project" value="UniProtKB-EC"/>
</dbReference>
<dbReference type="SUPFAM" id="SSF56112">
    <property type="entry name" value="Protein kinase-like (PK-like)"/>
    <property type="match status" value="1"/>
</dbReference>
<dbReference type="Pfam" id="PF07714">
    <property type="entry name" value="PK_Tyr_Ser-Thr"/>
    <property type="match status" value="1"/>
</dbReference>
<dbReference type="InterPro" id="IPR035849">
    <property type="entry name" value="Fes/Fps/Fer_SH2"/>
</dbReference>
<name>A0A9J2P079_ASCLU</name>
<keyword evidence="7 12" id="KW-0829">Tyrosine-protein kinase</keyword>
<evidence type="ECO:0000256" key="10">
    <source>
        <dbReference type="PROSITE-ProRule" id="PRU00191"/>
    </source>
</evidence>
<dbReference type="InterPro" id="IPR050198">
    <property type="entry name" value="Non-receptor_tyrosine_kinases"/>
</dbReference>
<evidence type="ECO:0000313" key="16">
    <source>
        <dbReference type="Proteomes" id="UP000036681"/>
    </source>
</evidence>
<comment type="catalytic activity">
    <reaction evidence="8">
        <text>L-tyrosyl-[protein] + ATP = O-phospho-L-tyrosyl-[protein] + ADP + H(+)</text>
        <dbReference type="Rhea" id="RHEA:10596"/>
        <dbReference type="Rhea" id="RHEA-COMP:10136"/>
        <dbReference type="Rhea" id="RHEA-COMP:20101"/>
        <dbReference type="ChEBI" id="CHEBI:15378"/>
        <dbReference type="ChEBI" id="CHEBI:30616"/>
        <dbReference type="ChEBI" id="CHEBI:46858"/>
        <dbReference type="ChEBI" id="CHEBI:61978"/>
        <dbReference type="ChEBI" id="CHEBI:456216"/>
        <dbReference type="EC" id="2.7.10.1"/>
    </reaction>
</comment>
<dbReference type="InterPro" id="IPR000719">
    <property type="entry name" value="Prot_kinase_dom"/>
</dbReference>
<organism evidence="16 17">
    <name type="scientific">Ascaris lumbricoides</name>
    <name type="common">Giant roundworm</name>
    <dbReference type="NCBI Taxonomy" id="6252"/>
    <lineage>
        <taxon>Eukaryota</taxon>
        <taxon>Metazoa</taxon>
        <taxon>Ecdysozoa</taxon>
        <taxon>Nematoda</taxon>
        <taxon>Chromadorea</taxon>
        <taxon>Rhabditida</taxon>
        <taxon>Spirurina</taxon>
        <taxon>Ascaridomorpha</taxon>
        <taxon>Ascaridoidea</taxon>
        <taxon>Ascarididae</taxon>
        <taxon>Ascaris</taxon>
    </lineage>
</organism>
<comment type="catalytic activity">
    <reaction evidence="9 12">
        <text>L-tyrosyl-[protein] + ATP = O-phospho-L-tyrosyl-[protein] + ADP + H(+)</text>
        <dbReference type="Rhea" id="RHEA:10596"/>
        <dbReference type="Rhea" id="RHEA-COMP:10136"/>
        <dbReference type="Rhea" id="RHEA-COMP:20101"/>
        <dbReference type="ChEBI" id="CHEBI:15378"/>
        <dbReference type="ChEBI" id="CHEBI:30616"/>
        <dbReference type="ChEBI" id="CHEBI:46858"/>
        <dbReference type="ChEBI" id="CHEBI:61978"/>
        <dbReference type="ChEBI" id="CHEBI:456216"/>
        <dbReference type="EC" id="2.7.10.2"/>
    </reaction>
</comment>
<dbReference type="InterPro" id="IPR011009">
    <property type="entry name" value="Kinase-like_dom_sf"/>
</dbReference>
<dbReference type="InterPro" id="IPR017441">
    <property type="entry name" value="Protein_kinase_ATP_BS"/>
</dbReference>
<feature type="domain" description="SH2" evidence="14">
    <location>
        <begin position="19"/>
        <end position="125"/>
    </location>
</feature>
<dbReference type="WBParaSite" id="ALUE_0000279301-mRNA-1">
    <property type="protein sequence ID" value="ALUE_0000279301-mRNA-1"/>
    <property type="gene ID" value="ALUE_0000279301"/>
</dbReference>
<feature type="compositionally biased region" description="Basic residues" evidence="13">
    <location>
        <begin position="484"/>
        <end position="497"/>
    </location>
</feature>
<dbReference type="FunFam" id="1.10.510.10:FF:001512">
    <property type="entry name" value="Receptor tyrosine-protein kinase erbB-2"/>
    <property type="match status" value="1"/>
</dbReference>
<feature type="binding site" evidence="11">
    <location>
        <position position="168"/>
    </location>
    <ligand>
        <name>ATP</name>
        <dbReference type="ChEBI" id="CHEBI:30616"/>
    </ligand>
</feature>
<evidence type="ECO:0000256" key="7">
    <source>
        <dbReference type="ARBA" id="ARBA00023137"/>
    </source>
</evidence>
<evidence type="ECO:0000256" key="13">
    <source>
        <dbReference type="SAM" id="MobiDB-lite"/>
    </source>
</evidence>
<dbReference type="CDD" id="cd00192">
    <property type="entry name" value="PTKc"/>
    <property type="match status" value="1"/>
</dbReference>
<evidence type="ECO:0000256" key="3">
    <source>
        <dbReference type="ARBA" id="ARBA00022741"/>
    </source>
</evidence>
<dbReference type="Gene3D" id="3.30.505.10">
    <property type="entry name" value="SH2 domain"/>
    <property type="match status" value="1"/>
</dbReference>
<dbReference type="CDD" id="cd10361">
    <property type="entry name" value="SH2_Fps_family"/>
    <property type="match status" value="1"/>
</dbReference>
<dbReference type="PROSITE" id="PS50001">
    <property type="entry name" value="SH2"/>
    <property type="match status" value="1"/>
</dbReference>
<dbReference type="GO" id="GO:0004715">
    <property type="term" value="F:non-membrane spanning protein tyrosine kinase activity"/>
    <property type="evidence" value="ECO:0007669"/>
    <property type="project" value="UniProtKB-EC"/>
</dbReference>
<comment type="similarity">
    <text evidence="12">Belongs to the protein kinase superfamily. Tyr protein kinase family.</text>
</comment>
<dbReference type="Proteomes" id="UP000036681">
    <property type="component" value="Unplaced"/>
</dbReference>
<dbReference type="Gene3D" id="3.30.200.20">
    <property type="entry name" value="Phosphorylase Kinase, domain 1"/>
    <property type="match status" value="1"/>
</dbReference>
<dbReference type="PROSITE" id="PS50011">
    <property type="entry name" value="PROTEIN_KINASE_DOM"/>
    <property type="match status" value="1"/>
</dbReference>
<evidence type="ECO:0000256" key="8">
    <source>
        <dbReference type="ARBA" id="ARBA00051243"/>
    </source>
</evidence>
<dbReference type="GO" id="GO:0048680">
    <property type="term" value="P:positive regulation of axon regeneration"/>
    <property type="evidence" value="ECO:0007669"/>
    <property type="project" value="UniProtKB-ARBA"/>
</dbReference>
<evidence type="ECO:0000259" key="15">
    <source>
        <dbReference type="PROSITE" id="PS50011"/>
    </source>
</evidence>
<dbReference type="SUPFAM" id="SSF55550">
    <property type="entry name" value="SH2 domain"/>
    <property type="match status" value="1"/>
</dbReference>
<dbReference type="SMART" id="SM00252">
    <property type="entry name" value="SH2"/>
    <property type="match status" value="1"/>
</dbReference>
<dbReference type="InterPro" id="IPR000980">
    <property type="entry name" value="SH2"/>
</dbReference>
<evidence type="ECO:0000256" key="12">
    <source>
        <dbReference type="RuleBase" id="RU362096"/>
    </source>
</evidence>
<keyword evidence="5 11" id="KW-0067">ATP-binding</keyword>
<dbReference type="GO" id="GO:0005524">
    <property type="term" value="F:ATP binding"/>
    <property type="evidence" value="ECO:0007669"/>
    <property type="project" value="UniProtKB-UniRule"/>
</dbReference>
<evidence type="ECO:0000256" key="6">
    <source>
        <dbReference type="ARBA" id="ARBA00023136"/>
    </source>
</evidence>
<sequence length="497" mass="56462">MSTVSSAYEIPKDVEECDFYHGLLPREDLSYLLKEVGDFLLRTSQPKPTDSRELVLSVRVSTDDKDPLSTRHIVVRKKMKKDGVPKWYAFCAVGYSTVLELVNSYLANKQPVNPEVSSSVLVRAIARQPWEFLHESIKVKDVLGEGQFGEVRDGELIVKDSKLTVAVKLAKAAKEGAQQERAKEKVKEMMHEARLMRFFNHPNVIKIHGVAVCREPLMIVIEKVDGGSLVEVLTKRRPGQVDEDEKIANMSLGAAKGLEYIHSQKCIHRDIAARNVLYTTSKVAKISDFGMSRKGVLYEMSKGSKKIPMKWTAPETIAAYMYTPKTDVFSFSILLWEIFSDGAEPYKGKTAIEVRRMVSCGERLQQPDGCPADMYELMQKCWGQSPTQRLAMNEVVVTYIETVLSQESEVPQTPVKKDGVEEESSDNISSKKSIKKRRNKKYRGYKKRASTRRRHRGKAYQKDSKEASDESDHKRLSGRNLARSSRKHRPKRKRENG</sequence>
<dbReference type="GO" id="GO:0012505">
    <property type="term" value="C:endomembrane system"/>
    <property type="evidence" value="ECO:0007669"/>
    <property type="project" value="UniProtKB-SubCell"/>
</dbReference>
<dbReference type="PRINTS" id="PR00109">
    <property type="entry name" value="TYRKINASE"/>
</dbReference>
<keyword evidence="16" id="KW-1185">Reference proteome</keyword>
<dbReference type="InterPro" id="IPR008266">
    <property type="entry name" value="Tyr_kinase_AS"/>
</dbReference>
<evidence type="ECO:0000256" key="2">
    <source>
        <dbReference type="ARBA" id="ARBA00022679"/>
    </source>
</evidence>
<evidence type="ECO:0000313" key="17">
    <source>
        <dbReference type="WBParaSite" id="ALUE_0000279301-mRNA-1"/>
    </source>
</evidence>
<comment type="subcellular location">
    <subcellularLocation>
        <location evidence="1">Endomembrane system</location>
    </subcellularLocation>
</comment>
<dbReference type="InterPro" id="IPR001245">
    <property type="entry name" value="Ser-Thr/Tyr_kinase_cat_dom"/>
</dbReference>
<dbReference type="PROSITE" id="PS00107">
    <property type="entry name" value="PROTEIN_KINASE_ATP"/>
    <property type="match status" value="1"/>
</dbReference>
<evidence type="ECO:0000256" key="11">
    <source>
        <dbReference type="PROSITE-ProRule" id="PRU10141"/>
    </source>
</evidence>
<accession>A0A9J2P079</accession>
<dbReference type="EC" id="2.7.10.2" evidence="12"/>
<dbReference type="PROSITE" id="PS00109">
    <property type="entry name" value="PROTEIN_KINASE_TYR"/>
    <property type="match status" value="1"/>
</dbReference>
<feature type="region of interest" description="Disordered" evidence="13">
    <location>
        <begin position="407"/>
        <end position="497"/>
    </location>
</feature>
<dbReference type="AlphaFoldDB" id="A0A9J2P079"/>
<evidence type="ECO:0000259" key="14">
    <source>
        <dbReference type="PROSITE" id="PS50001"/>
    </source>
</evidence>
<keyword evidence="6" id="KW-0472">Membrane</keyword>
<evidence type="ECO:0000256" key="4">
    <source>
        <dbReference type="ARBA" id="ARBA00022777"/>
    </source>
</evidence>
<dbReference type="InterPro" id="IPR036860">
    <property type="entry name" value="SH2_dom_sf"/>
</dbReference>
<keyword evidence="4 12" id="KW-0418">Kinase</keyword>
<dbReference type="SMART" id="SM00219">
    <property type="entry name" value="TyrKc"/>
    <property type="match status" value="1"/>
</dbReference>
<reference evidence="17" key="1">
    <citation type="submission" date="2023-03" db="UniProtKB">
        <authorList>
            <consortium name="WormBaseParasite"/>
        </authorList>
    </citation>
    <scope>IDENTIFICATION</scope>
</reference>
<keyword evidence="10" id="KW-0727">SH2 domain</keyword>
<dbReference type="Pfam" id="PF00017">
    <property type="entry name" value="SH2"/>
    <property type="match status" value="1"/>
</dbReference>
<protein>
    <recommendedName>
        <fullName evidence="12">Tyrosine-protein kinase</fullName>
        <ecNumber evidence="12">2.7.10.2</ecNumber>
    </recommendedName>
</protein>
<evidence type="ECO:0000256" key="5">
    <source>
        <dbReference type="ARBA" id="ARBA00022840"/>
    </source>
</evidence>
<dbReference type="Gene3D" id="1.10.510.10">
    <property type="entry name" value="Transferase(Phosphotransferase) domain 1"/>
    <property type="match status" value="1"/>
</dbReference>
<keyword evidence="3 11" id="KW-0547">Nucleotide-binding</keyword>
<dbReference type="GO" id="GO:0061564">
    <property type="term" value="P:axon development"/>
    <property type="evidence" value="ECO:0007669"/>
    <property type="project" value="UniProtKB-ARBA"/>
</dbReference>